<accession>A0A1M6ZJ55</accession>
<evidence type="ECO:0000313" key="1">
    <source>
        <dbReference type="EMBL" id="SHL30355.1"/>
    </source>
</evidence>
<dbReference type="OrthoDB" id="1974410at2"/>
<dbReference type="RefSeq" id="WP_072853483.1">
    <property type="nucleotide sequence ID" value="NZ_FRAH01000090.1"/>
</dbReference>
<dbReference type="Proteomes" id="UP000183975">
    <property type="component" value="Unassembled WGS sequence"/>
</dbReference>
<dbReference type="EMBL" id="FRAH01000090">
    <property type="protein sequence ID" value="SHL30355.1"/>
    <property type="molecule type" value="Genomic_DNA"/>
</dbReference>
<organism evidence="1 2">
    <name type="scientific">Anaerotignum lactatifermentans DSM 14214</name>
    <dbReference type="NCBI Taxonomy" id="1121323"/>
    <lineage>
        <taxon>Bacteria</taxon>
        <taxon>Bacillati</taxon>
        <taxon>Bacillota</taxon>
        <taxon>Clostridia</taxon>
        <taxon>Lachnospirales</taxon>
        <taxon>Anaerotignaceae</taxon>
        <taxon>Anaerotignum</taxon>
    </lineage>
</organism>
<proteinExistence type="predicted"/>
<gene>
    <name evidence="1" type="ORF">SAMN02745138_03227</name>
</gene>
<reference evidence="1 2" key="1">
    <citation type="submission" date="2016-11" db="EMBL/GenBank/DDBJ databases">
        <authorList>
            <person name="Jaros S."/>
            <person name="Januszkiewicz K."/>
            <person name="Wedrychowicz H."/>
        </authorList>
    </citation>
    <scope>NUCLEOTIDE SEQUENCE [LARGE SCALE GENOMIC DNA]</scope>
    <source>
        <strain evidence="1 2">DSM 14214</strain>
    </source>
</reference>
<dbReference type="AlphaFoldDB" id="A0A1M6ZJ55"/>
<protein>
    <submittedName>
        <fullName evidence="1">Uncharacterized protein</fullName>
    </submittedName>
</protein>
<keyword evidence="2" id="KW-1185">Reference proteome</keyword>
<sequence length="227" mass="25527">MGTSKGYIAPTTIHWSKSKRAVTGFIKNGDNDSKIKAASRFAEAMKQDISSSASFISATGKILSFINNASSIGLNNALQQIDRLDLIDKEPGEVLDALLNHFTNNGNTVEDYLAAQAIGEAFSNLKIENIADINNISTEAFLIEVLAEYIKFSFEFRYSEKIARGRTIVEAKEILAKMQEYISNKIHFEFKDKLKYISFENLKTDDYVEFALKEALELFLDFYENGD</sequence>
<evidence type="ECO:0000313" key="2">
    <source>
        <dbReference type="Proteomes" id="UP000183975"/>
    </source>
</evidence>
<name>A0A1M6ZJ55_9FIRM</name>